<dbReference type="PANTHER" id="PTHR45339">
    <property type="entry name" value="HYBRID SIGNAL TRANSDUCTION HISTIDINE KINASE J"/>
    <property type="match status" value="1"/>
</dbReference>
<evidence type="ECO:0000256" key="3">
    <source>
        <dbReference type="ARBA" id="ARBA00022553"/>
    </source>
</evidence>
<keyword evidence="6" id="KW-0175">Coiled coil</keyword>
<dbReference type="EC" id="2.7.13.3" evidence="2"/>
<dbReference type="RefSeq" id="WP_305732790.1">
    <property type="nucleotide sequence ID" value="NZ_OW150024.1"/>
</dbReference>
<dbReference type="SMART" id="SM00388">
    <property type="entry name" value="HisKA"/>
    <property type="match status" value="1"/>
</dbReference>
<evidence type="ECO:0000256" key="2">
    <source>
        <dbReference type="ARBA" id="ARBA00012438"/>
    </source>
</evidence>
<keyword evidence="12" id="KW-0808">Transferase</keyword>
<dbReference type="PROSITE" id="PS50110">
    <property type="entry name" value="RESPONSE_REGULATORY"/>
    <property type="match status" value="1"/>
</dbReference>
<dbReference type="InterPro" id="IPR000700">
    <property type="entry name" value="PAS-assoc_C"/>
</dbReference>
<dbReference type="SUPFAM" id="SSF47384">
    <property type="entry name" value="Homodimeric domain of signal transducing histidine kinase"/>
    <property type="match status" value="1"/>
</dbReference>
<dbReference type="Gene3D" id="3.40.190.10">
    <property type="entry name" value="Periplasmic binding protein-like II"/>
    <property type="match status" value="2"/>
</dbReference>
<dbReference type="InterPro" id="IPR035965">
    <property type="entry name" value="PAS-like_dom_sf"/>
</dbReference>
<dbReference type="InterPro" id="IPR036890">
    <property type="entry name" value="HATPase_C_sf"/>
</dbReference>
<keyword evidence="7" id="KW-0472">Membrane</keyword>
<dbReference type="InterPro" id="IPR001789">
    <property type="entry name" value="Sig_transdc_resp-reg_receiver"/>
</dbReference>
<dbReference type="Gene3D" id="3.30.450.20">
    <property type="entry name" value="PAS domain"/>
    <property type="match status" value="2"/>
</dbReference>
<dbReference type="CDD" id="cd17546">
    <property type="entry name" value="REC_hyHK_CKI1_RcsC-like"/>
    <property type="match status" value="1"/>
</dbReference>
<dbReference type="EMBL" id="OW150024">
    <property type="protein sequence ID" value="CAH2032009.1"/>
    <property type="molecule type" value="Genomic_DNA"/>
</dbReference>
<feature type="domain" description="Response regulatory" evidence="9">
    <location>
        <begin position="925"/>
        <end position="1043"/>
    </location>
</feature>
<feature type="coiled-coil region" evidence="6">
    <location>
        <begin position="340"/>
        <end position="388"/>
    </location>
</feature>
<dbReference type="GO" id="GO:0004673">
    <property type="term" value="F:protein histidine kinase activity"/>
    <property type="evidence" value="ECO:0007669"/>
    <property type="project" value="UniProtKB-EC"/>
</dbReference>
<evidence type="ECO:0000256" key="7">
    <source>
        <dbReference type="SAM" id="Phobius"/>
    </source>
</evidence>
<evidence type="ECO:0000313" key="13">
    <source>
        <dbReference type="Proteomes" id="UP001295463"/>
    </source>
</evidence>
<feature type="domain" description="PAC" evidence="11">
    <location>
        <begin position="601"/>
        <end position="655"/>
    </location>
</feature>
<evidence type="ECO:0000259" key="9">
    <source>
        <dbReference type="PROSITE" id="PS50110"/>
    </source>
</evidence>
<feature type="transmembrane region" description="Helical" evidence="7">
    <location>
        <begin position="315"/>
        <end position="337"/>
    </location>
</feature>
<organism evidence="12 13">
    <name type="scientific">Trichlorobacter ammonificans</name>
    <dbReference type="NCBI Taxonomy" id="2916410"/>
    <lineage>
        <taxon>Bacteria</taxon>
        <taxon>Pseudomonadati</taxon>
        <taxon>Thermodesulfobacteriota</taxon>
        <taxon>Desulfuromonadia</taxon>
        <taxon>Geobacterales</taxon>
        <taxon>Geobacteraceae</taxon>
        <taxon>Trichlorobacter</taxon>
    </lineage>
</organism>
<dbReference type="InterPro" id="IPR001610">
    <property type="entry name" value="PAC"/>
</dbReference>
<dbReference type="CDD" id="cd16922">
    <property type="entry name" value="HATPase_EvgS-ArcB-TorS-like"/>
    <property type="match status" value="1"/>
</dbReference>
<dbReference type="InterPro" id="IPR013767">
    <property type="entry name" value="PAS_fold"/>
</dbReference>
<feature type="domain" description="Histidine kinase" evidence="8">
    <location>
        <begin position="673"/>
        <end position="894"/>
    </location>
</feature>
<keyword evidence="7" id="KW-0812">Transmembrane</keyword>
<dbReference type="SUPFAM" id="SSF55874">
    <property type="entry name" value="ATPase domain of HSP90 chaperone/DNA topoisomerase II/histidine kinase"/>
    <property type="match status" value="1"/>
</dbReference>
<keyword evidence="3 5" id="KW-0597">Phosphoprotein</keyword>
<reference evidence="12 13" key="1">
    <citation type="submission" date="2022-03" db="EMBL/GenBank/DDBJ databases">
        <authorList>
            <person name="Koch H."/>
        </authorList>
    </citation>
    <scope>NUCLEOTIDE SEQUENCE [LARGE SCALE GENOMIC DNA]</scope>
    <source>
        <strain evidence="12 13">G1</strain>
    </source>
</reference>
<dbReference type="PROSITE" id="PS50113">
    <property type="entry name" value="PAC"/>
    <property type="match status" value="1"/>
</dbReference>
<protein>
    <recommendedName>
        <fullName evidence="2">histidine kinase</fullName>
        <ecNumber evidence="2">2.7.13.3</ecNumber>
    </recommendedName>
</protein>
<evidence type="ECO:0000256" key="6">
    <source>
        <dbReference type="SAM" id="Coils"/>
    </source>
</evidence>
<dbReference type="Pfam" id="PF00072">
    <property type="entry name" value="Response_reg"/>
    <property type="match status" value="1"/>
</dbReference>
<name>A0ABN8HL24_9BACT</name>
<dbReference type="SUPFAM" id="SSF55785">
    <property type="entry name" value="PYP-like sensor domain (PAS domain)"/>
    <property type="match status" value="2"/>
</dbReference>
<accession>A0ABN8HL24</accession>
<dbReference type="PROSITE" id="PS50112">
    <property type="entry name" value="PAS"/>
    <property type="match status" value="2"/>
</dbReference>
<feature type="domain" description="PAS" evidence="10">
    <location>
        <begin position="402"/>
        <end position="443"/>
    </location>
</feature>
<gene>
    <name evidence="12" type="ORF">GEAMG1_2173</name>
</gene>
<dbReference type="SMART" id="SM00448">
    <property type="entry name" value="REC"/>
    <property type="match status" value="1"/>
</dbReference>
<evidence type="ECO:0000256" key="1">
    <source>
        <dbReference type="ARBA" id="ARBA00000085"/>
    </source>
</evidence>
<dbReference type="PROSITE" id="PS50109">
    <property type="entry name" value="HIS_KIN"/>
    <property type="match status" value="1"/>
</dbReference>
<keyword evidence="12" id="KW-0418">Kinase</keyword>
<dbReference type="Gene3D" id="3.40.50.2300">
    <property type="match status" value="1"/>
</dbReference>
<dbReference type="CDD" id="cd00082">
    <property type="entry name" value="HisKA"/>
    <property type="match status" value="1"/>
</dbReference>
<dbReference type="InterPro" id="IPR003661">
    <property type="entry name" value="HisK_dim/P_dom"/>
</dbReference>
<feature type="modified residue" description="4-aspartylphosphate" evidence="5">
    <location>
        <position position="976"/>
    </location>
</feature>
<dbReference type="Pfam" id="PF00512">
    <property type="entry name" value="HisKA"/>
    <property type="match status" value="1"/>
</dbReference>
<keyword evidence="13" id="KW-1185">Reference proteome</keyword>
<dbReference type="CDD" id="cd00130">
    <property type="entry name" value="PAS"/>
    <property type="match status" value="2"/>
</dbReference>
<evidence type="ECO:0000256" key="4">
    <source>
        <dbReference type="ARBA" id="ARBA00023012"/>
    </source>
</evidence>
<dbReference type="InterPro" id="IPR011006">
    <property type="entry name" value="CheY-like_superfamily"/>
</dbReference>
<dbReference type="SUPFAM" id="SSF53850">
    <property type="entry name" value="Periplasmic binding protein-like II"/>
    <property type="match status" value="1"/>
</dbReference>
<proteinExistence type="predicted"/>
<dbReference type="Gene3D" id="1.10.287.130">
    <property type="match status" value="1"/>
</dbReference>
<dbReference type="InterPro" id="IPR004358">
    <property type="entry name" value="Sig_transdc_His_kin-like_C"/>
</dbReference>
<keyword evidence="7" id="KW-1133">Transmembrane helix</keyword>
<dbReference type="InterPro" id="IPR000014">
    <property type="entry name" value="PAS"/>
</dbReference>
<dbReference type="InterPro" id="IPR003594">
    <property type="entry name" value="HATPase_dom"/>
</dbReference>
<comment type="catalytic activity">
    <reaction evidence="1">
        <text>ATP + protein L-histidine = ADP + protein N-phospho-L-histidine.</text>
        <dbReference type="EC" id="2.7.13.3"/>
    </reaction>
</comment>
<dbReference type="Pfam" id="PF02518">
    <property type="entry name" value="HATPase_c"/>
    <property type="match status" value="1"/>
</dbReference>
<dbReference type="SMART" id="SM00086">
    <property type="entry name" value="PAC"/>
    <property type="match status" value="2"/>
</dbReference>
<dbReference type="Proteomes" id="UP001295463">
    <property type="component" value="Chromosome"/>
</dbReference>
<dbReference type="SMART" id="SM00387">
    <property type="entry name" value="HATPase_c"/>
    <property type="match status" value="1"/>
</dbReference>
<dbReference type="PANTHER" id="PTHR45339:SF1">
    <property type="entry name" value="HYBRID SIGNAL TRANSDUCTION HISTIDINE KINASE J"/>
    <property type="match status" value="1"/>
</dbReference>
<dbReference type="InterPro" id="IPR005467">
    <property type="entry name" value="His_kinase_dom"/>
</dbReference>
<dbReference type="NCBIfam" id="TIGR00229">
    <property type="entry name" value="sensory_box"/>
    <property type="match status" value="2"/>
</dbReference>
<dbReference type="PRINTS" id="PR00344">
    <property type="entry name" value="BCTRLSENSOR"/>
</dbReference>
<evidence type="ECO:0000259" key="10">
    <source>
        <dbReference type="PROSITE" id="PS50112"/>
    </source>
</evidence>
<dbReference type="Gene3D" id="3.30.565.10">
    <property type="entry name" value="Histidine kinase-like ATPase, C-terminal domain"/>
    <property type="match status" value="1"/>
</dbReference>
<dbReference type="Pfam" id="PF12974">
    <property type="entry name" value="Phosphonate-bd"/>
    <property type="match status" value="1"/>
</dbReference>
<evidence type="ECO:0000313" key="12">
    <source>
        <dbReference type="EMBL" id="CAH2032009.1"/>
    </source>
</evidence>
<dbReference type="InterPro" id="IPR036097">
    <property type="entry name" value="HisK_dim/P_sf"/>
</dbReference>
<sequence length="1140" mass="126897">MPLDRLLTAVTSWLGVLILFVTAAAPAAATEVRIGVLANNGRAAAVQAWQPHADYLERALPGYQFRIVPLDFTGLYPAVKKGVVDFVVVNTGQYVELEAEAGITRIVTLKKLGPEGAQTVFGGVLFTRAERDDIEGLRDLRGKRIWIPDITSFGGWLMQLREILAAGVSQTSFAELHATGNHEAVVQAVLERHADIGSVRTGTLEEMAAAGLLDLSSLKIINKRQTPGFPLIHSTRLYPEWSFSKLRHTDSRLAERLAVALLQLPAAHPAARTAQITGWTIAADYTNAHELYRELQLGPYQGLNRFSLFDAVKRYWYLAVLTLVFMALLVATVIRVIRGNRCLAVTLQELEQQRSMAQQALEDLNERSDQLERTNEELRSSNERLVAINFERSQLLTALQKSEDQLRLLLDSTAEAIYGTDLNGTCTFCNTTCLTLLGYEKPEELIGKNIHQKIHYRRKDGSPYPEHECTIFKAFMRGEGLHVEEEVFWRSDGSSVTVEFWSYPQYRNGVIVGTVATFMDISPRIEAQKKLVMLSKAIENSPAAVVVTDYFGTIEYVNPKFTEITGYLPEEAIGQNPRILNAGVQSREFYAELWDTINSGREWRGEFCNRKKTGEIHWESASISPIRNELGQISHYVAVKEDITERKLIAEELHRAKEAAEAGNRSKSEFLANMSHEIRTPLNAILGFSDLALETELNPEQRDYLTRVNFAGTSLLRIINDILDLSKIEAGQLELEQIGFGPAELLQNTLALFREQAEVKGIFLKLDLDPTLPQRLQGDPLRLGQILTNLIGNAVKFTEQGGVEVRLSLLLHQPERVELQFEISDSGIGLTPESLTGLFQPFTQADNSITRKFGGTGLGLSICKRLVDLMGGSIWAESRLGEGSSFFFTLPFACAAAAVMPTVPRAARDDDAADGGTEDHLQGLRILLAEDNEVNCLLITELLRRRGIEVEVVTDGAQAVSRLLQTSATYDLVLMDIQMPVLDGLEATRRIRRDPRFAELPIIAVTAHAYQEEQDRCREAGMNAHIVKPVNAQIMFSTIEQWLQPSGRPARHAVALPVDEGRLHEIVRRLYRYIREQDGQAAYFLQECRHELAVLSEQTVASLEGLLSSYDYDAALEVLPEIAGMMALDIHNDGSGEAAS</sequence>
<evidence type="ECO:0000259" key="8">
    <source>
        <dbReference type="PROSITE" id="PS50109"/>
    </source>
</evidence>
<evidence type="ECO:0000259" key="11">
    <source>
        <dbReference type="PROSITE" id="PS50113"/>
    </source>
</evidence>
<evidence type="ECO:0000256" key="5">
    <source>
        <dbReference type="PROSITE-ProRule" id="PRU00169"/>
    </source>
</evidence>
<dbReference type="Pfam" id="PF00989">
    <property type="entry name" value="PAS"/>
    <property type="match status" value="2"/>
</dbReference>
<keyword evidence="4" id="KW-0902">Two-component regulatory system</keyword>
<dbReference type="SUPFAM" id="SSF52172">
    <property type="entry name" value="CheY-like"/>
    <property type="match status" value="1"/>
</dbReference>
<dbReference type="SMART" id="SM00091">
    <property type="entry name" value="PAS"/>
    <property type="match status" value="2"/>
</dbReference>
<feature type="domain" description="PAS" evidence="10">
    <location>
        <begin position="530"/>
        <end position="576"/>
    </location>
</feature>